<accession>A0ABQ5LPP1</accession>
<evidence type="ECO:0000313" key="5">
    <source>
        <dbReference type="Proteomes" id="UP001144205"/>
    </source>
</evidence>
<dbReference type="SUPFAM" id="SSF47090">
    <property type="entry name" value="PGBD-like"/>
    <property type="match status" value="1"/>
</dbReference>
<evidence type="ECO:0000259" key="2">
    <source>
        <dbReference type="Pfam" id="PF01471"/>
    </source>
</evidence>
<dbReference type="Pfam" id="PF13406">
    <property type="entry name" value="SLT_2"/>
    <property type="match status" value="1"/>
</dbReference>
<comment type="caution">
    <text evidence="4">The sequence shown here is derived from an EMBL/GenBank/DDBJ whole genome shotgun (WGS) entry which is preliminary data.</text>
</comment>
<dbReference type="Pfam" id="PF01471">
    <property type="entry name" value="PG_binding_1"/>
    <property type="match status" value="1"/>
</dbReference>
<dbReference type="Gene3D" id="1.10.530.10">
    <property type="match status" value="1"/>
</dbReference>
<proteinExistence type="predicted"/>
<dbReference type="InterPro" id="IPR036366">
    <property type="entry name" value="PGBDSf"/>
</dbReference>
<dbReference type="Gene3D" id="1.10.8.350">
    <property type="entry name" value="Bacterial muramidase"/>
    <property type="match status" value="1"/>
</dbReference>
<evidence type="ECO:0000313" key="4">
    <source>
        <dbReference type="EMBL" id="GKY86918.1"/>
    </source>
</evidence>
<dbReference type="Proteomes" id="UP001144205">
    <property type="component" value="Unassembled WGS sequence"/>
</dbReference>
<organism evidence="4 5">
    <name type="scientific">Sinisalibacter aestuarii</name>
    <dbReference type="NCBI Taxonomy" id="2949426"/>
    <lineage>
        <taxon>Bacteria</taxon>
        <taxon>Pseudomonadati</taxon>
        <taxon>Pseudomonadota</taxon>
        <taxon>Alphaproteobacteria</taxon>
        <taxon>Rhodobacterales</taxon>
        <taxon>Roseobacteraceae</taxon>
        <taxon>Sinisalibacter</taxon>
    </lineage>
</organism>
<dbReference type="InterPro" id="IPR043426">
    <property type="entry name" value="MltB-like"/>
</dbReference>
<protein>
    <submittedName>
        <fullName evidence="4">Lytic transglycosylase</fullName>
    </submittedName>
</protein>
<feature type="domain" description="Transglycosylase SLT" evidence="3">
    <location>
        <begin position="37"/>
        <end position="327"/>
    </location>
</feature>
<dbReference type="PANTHER" id="PTHR30163">
    <property type="entry name" value="MEMBRANE-BOUND LYTIC MUREIN TRANSGLYCOSYLASE B"/>
    <property type="match status" value="1"/>
</dbReference>
<dbReference type="RefSeq" id="WP_281840860.1">
    <property type="nucleotide sequence ID" value="NZ_BROH01000001.1"/>
</dbReference>
<reference evidence="4" key="1">
    <citation type="journal article" date="2023" name="Int. J. Syst. Evol. Microbiol.">
        <title>Sinisalibacter aestuarii sp. nov., isolated from estuarine sediment of the Arakawa River.</title>
        <authorList>
            <person name="Arafat S.T."/>
            <person name="Hirano S."/>
            <person name="Sato A."/>
            <person name="Takeuchi K."/>
            <person name="Yasuda T."/>
            <person name="Terahara T."/>
            <person name="Hamada M."/>
            <person name="Kobayashi T."/>
        </authorList>
    </citation>
    <scope>NUCLEOTIDE SEQUENCE</scope>
    <source>
        <strain evidence="4">B-399</strain>
    </source>
</reference>
<dbReference type="PANTHER" id="PTHR30163:SF8">
    <property type="entry name" value="LYTIC MUREIN TRANSGLYCOSYLASE"/>
    <property type="match status" value="1"/>
</dbReference>
<feature type="domain" description="Peptidoglycan binding-like" evidence="2">
    <location>
        <begin position="346"/>
        <end position="400"/>
    </location>
</feature>
<dbReference type="InterPro" id="IPR036365">
    <property type="entry name" value="PGBD-like_sf"/>
</dbReference>
<dbReference type="EMBL" id="BROH01000001">
    <property type="protein sequence ID" value="GKY86918.1"/>
    <property type="molecule type" value="Genomic_DNA"/>
</dbReference>
<dbReference type="NCBIfam" id="TIGR02283">
    <property type="entry name" value="MltB_2"/>
    <property type="match status" value="1"/>
</dbReference>
<dbReference type="Gene3D" id="1.10.101.10">
    <property type="entry name" value="PGBD-like superfamily/PGBD"/>
    <property type="match status" value="1"/>
</dbReference>
<dbReference type="InterPro" id="IPR002477">
    <property type="entry name" value="Peptidoglycan-bd-like"/>
</dbReference>
<feature type="chain" id="PRO_5047125466" evidence="1">
    <location>
        <begin position="24"/>
        <end position="402"/>
    </location>
</feature>
<evidence type="ECO:0000256" key="1">
    <source>
        <dbReference type="SAM" id="SignalP"/>
    </source>
</evidence>
<dbReference type="InterPro" id="IPR023346">
    <property type="entry name" value="Lysozyme-like_dom_sf"/>
</dbReference>
<evidence type="ECO:0000259" key="3">
    <source>
        <dbReference type="Pfam" id="PF13406"/>
    </source>
</evidence>
<sequence length="402" mass="43307">MRKFLSAIALSLSLPTASFGAGAGDIPPPMIECGGSFSSFVGRMKDLAVSKGHDRATVDTFFASVQQDQRTLGADRAQGIFTTGFIEFSRKLISQYRIDTGRAKLSQYDSVFDTIERQFGVSRGVLVAFWAFETDFGAFQGDFNTLNSLMTLSHDCRRPGLFQPQVLAAIDLFEHGDFSPASTTGAWAGEIGMVQMLPMDIRDSGIDGDGNGHVDLKGSAPDALMSGANMLRKLGWRANEPWIQEVTLPQGFDYSKTGTDQKMSVSQWATLGVAPRSGSFTGAASLPASVLVPQGHGGPAFIAYPNFDVYFEWNQSFTYVMTAAYFATRLEGADIYNAGTPGPALSGAQMKALQQKLQAMGYDVGAVDGILGARTRAAVQREQARLGLIADAWPTVELLNRL</sequence>
<dbReference type="SUPFAM" id="SSF53955">
    <property type="entry name" value="Lysozyme-like"/>
    <property type="match status" value="1"/>
</dbReference>
<name>A0ABQ5LPP1_9RHOB</name>
<keyword evidence="1" id="KW-0732">Signal</keyword>
<keyword evidence="5" id="KW-1185">Reference proteome</keyword>
<feature type="signal peptide" evidence="1">
    <location>
        <begin position="1"/>
        <end position="23"/>
    </location>
</feature>
<dbReference type="InterPro" id="IPR031304">
    <property type="entry name" value="SLT_2"/>
</dbReference>
<gene>
    <name evidence="4" type="primary">mltB</name>
    <name evidence="4" type="ORF">STA1M1_07870</name>
</gene>
<dbReference type="InterPro" id="IPR011970">
    <property type="entry name" value="MltB_2"/>
</dbReference>